<feature type="region of interest" description="Disordered" evidence="1">
    <location>
        <begin position="116"/>
        <end position="157"/>
    </location>
</feature>
<evidence type="ECO:0000313" key="2">
    <source>
        <dbReference type="EMBL" id="GMF25417.1"/>
    </source>
</evidence>
<name>A0A9W6X196_9STRA</name>
<proteinExistence type="predicted"/>
<gene>
    <name evidence="2" type="ORF">Pfra01_000454300</name>
</gene>
<organism evidence="2 3">
    <name type="scientific">Phytophthora fragariaefolia</name>
    <dbReference type="NCBI Taxonomy" id="1490495"/>
    <lineage>
        <taxon>Eukaryota</taxon>
        <taxon>Sar</taxon>
        <taxon>Stramenopiles</taxon>
        <taxon>Oomycota</taxon>
        <taxon>Peronosporomycetes</taxon>
        <taxon>Peronosporales</taxon>
        <taxon>Peronosporaceae</taxon>
        <taxon>Phytophthora</taxon>
    </lineage>
</organism>
<reference evidence="2" key="1">
    <citation type="submission" date="2023-04" db="EMBL/GenBank/DDBJ databases">
        <title>Phytophthora fragariaefolia NBRC 109709.</title>
        <authorList>
            <person name="Ichikawa N."/>
            <person name="Sato H."/>
            <person name="Tonouchi N."/>
        </authorList>
    </citation>
    <scope>NUCLEOTIDE SEQUENCE</scope>
    <source>
        <strain evidence="2">NBRC 109709</strain>
    </source>
</reference>
<dbReference type="EMBL" id="BSXT01000357">
    <property type="protein sequence ID" value="GMF25417.1"/>
    <property type="molecule type" value="Genomic_DNA"/>
</dbReference>
<evidence type="ECO:0000256" key="1">
    <source>
        <dbReference type="SAM" id="MobiDB-lite"/>
    </source>
</evidence>
<feature type="region of interest" description="Disordered" evidence="1">
    <location>
        <begin position="333"/>
        <end position="382"/>
    </location>
</feature>
<feature type="compositionally biased region" description="Low complexity" evidence="1">
    <location>
        <begin position="444"/>
        <end position="455"/>
    </location>
</feature>
<feature type="region of interest" description="Disordered" evidence="1">
    <location>
        <begin position="414"/>
        <end position="470"/>
    </location>
</feature>
<feature type="compositionally biased region" description="Basic residues" evidence="1">
    <location>
        <begin position="118"/>
        <end position="130"/>
    </location>
</feature>
<feature type="compositionally biased region" description="Acidic residues" evidence="1">
    <location>
        <begin position="416"/>
        <end position="429"/>
    </location>
</feature>
<dbReference type="Proteomes" id="UP001165121">
    <property type="component" value="Unassembled WGS sequence"/>
</dbReference>
<comment type="caution">
    <text evidence="2">The sequence shown here is derived from an EMBL/GenBank/DDBJ whole genome shotgun (WGS) entry which is preliminary data.</text>
</comment>
<accession>A0A9W6X196</accession>
<protein>
    <submittedName>
        <fullName evidence="2">Unnamed protein product</fullName>
    </submittedName>
</protein>
<evidence type="ECO:0000313" key="3">
    <source>
        <dbReference type="Proteomes" id="UP001165121"/>
    </source>
</evidence>
<feature type="compositionally biased region" description="Basic and acidic residues" evidence="1">
    <location>
        <begin position="340"/>
        <end position="367"/>
    </location>
</feature>
<dbReference type="AlphaFoldDB" id="A0A9W6X196"/>
<sequence>MGVAEVFGVPQEVTVDSVKVCAEAPLGVKRVSLERLHGQVGFHALFPCGVRKALIAWEAGDTASNEGNLLPHEPVKAKYEEKVGEDAYCVGNIVPHKASMVDDTWDEASSDVGNIVPRRGRRRRRRHRKSGLLSQTGVAQGDSEPKAKAPQTRSPVGHYHVMDSETGLRAKADAVQLEALPEVAELLNLEEISYDDFLAALKAVAIAKIVFLRPEPTPEELNSSSVMDEDVLEGFRKQSASRLGSEMLKNPKDLVYPLVKEFEDVVSNGPPSQLPPDRGIRREIDLVPGTKYSVTKQWPLPRDNTDAEWVWDRVGEAMLMLCVSGLTAVATRPANGDLTSEERQAPQREASGRELKPAPRHTADDRQLSGFNTRRHFNGDDAKLSQANDVAWGLQKTRGNMVLARDELEALFDVGSDADMEDGEEEDEGTSGSDRPLADAGPLSSPRSGGDSTSSNTVVSRTGPVRDPWMLTPSEIQSRIGSTAPPSQYALYSCSAMGAHAGRYVQRVRVAVLRQHGEGSDKARSKLDAPKSDTACLARICVASKTNEPTLNSLVFPLPLVDQ</sequence>
<keyword evidence="3" id="KW-1185">Reference proteome</keyword>